<proteinExistence type="predicted"/>
<evidence type="ECO:0000256" key="1">
    <source>
        <dbReference type="SAM" id="Coils"/>
    </source>
</evidence>
<dbReference type="InterPro" id="IPR058634">
    <property type="entry name" value="AaeA-lik-b-barrel"/>
</dbReference>
<evidence type="ECO:0000313" key="4">
    <source>
        <dbReference type="EMBL" id="TWU13384.1"/>
    </source>
</evidence>
<dbReference type="OrthoDB" id="9811754at2"/>
<dbReference type="Gene3D" id="1.10.287.470">
    <property type="entry name" value="Helix hairpin bin"/>
    <property type="match status" value="1"/>
</dbReference>
<dbReference type="Proteomes" id="UP000320735">
    <property type="component" value="Unassembled WGS sequence"/>
</dbReference>
<dbReference type="AlphaFoldDB" id="A0A5C6BRS3"/>
<dbReference type="Pfam" id="PF25963">
    <property type="entry name" value="Beta-barrel_AAEA"/>
    <property type="match status" value="1"/>
</dbReference>
<keyword evidence="1" id="KW-0175">Coiled coil</keyword>
<feature type="coiled-coil region" evidence="1">
    <location>
        <begin position="153"/>
        <end position="180"/>
    </location>
</feature>
<sequence length="429" mass="45810">MPDIMKFAKTLIPKLITWTLVAIAAFGAYSLYVRWTLQPWTRDGQVRADIVKIAPQVSGNLVNVAVHDNQFVHKGDLLLEIDQSSYQLAVNKAKVAVDQARDEVASLEASVRVSAANYEEAKVSVTTAGRQISSAEASLQSAKASIDQMKAGVTAAQQLIKQRQAELSNAKSEAARAKRLVAKKAGSIEDAESSAATAIAKEAQLASAQAGLIQAQASQTQSEAALNEANVNLLLAKDGLSESKAAATSTKASLDQAQANLGMPGDKNVRVQTAMVSLAQAQLDLSYTKIVAPCNGYISNLSIDEGTYAVVGQPLVVIVDSDSFRVHAYFQETKLRHIQDGDPVVVTLMSHPDRQLEGVVENIGNAVNPPNIADTEGQPGEVPQIQPTFDWVRLPQRVPVRVRLTKVPDDIQLISGTTASVAVQSSVKE</sequence>
<accession>A0A5C6BRS3</accession>
<feature type="domain" description="Multidrug resistance protein MdtA-like barrel-sandwich hybrid" evidence="2">
    <location>
        <begin position="50"/>
        <end position="320"/>
    </location>
</feature>
<dbReference type="InterPro" id="IPR050393">
    <property type="entry name" value="MFP_Efflux_Pump"/>
</dbReference>
<feature type="domain" description="p-hydroxybenzoic acid efflux pump subunit AaeA-like beta-barrel" evidence="3">
    <location>
        <begin position="323"/>
        <end position="423"/>
    </location>
</feature>
<comment type="caution">
    <text evidence="4">The sequence shown here is derived from an EMBL/GenBank/DDBJ whole genome shotgun (WGS) entry which is preliminary data.</text>
</comment>
<dbReference type="Gene3D" id="2.40.50.100">
    <property type="match status" value="1"/>
</dbReference>
<evidence type="ECO:0000259" key="3">
    <source>
        <dbReference type="Pfam" id="PF25963"/>
    </source>
</evidence>
<organism evidence="4 5">
    <name type="scientific">Symmachiella macrocystis</name>
    <dbReference type="NCBI Taxonomy" id="2527985"/>
    <lineage>
        <taxon>Bacteria</taxon>
        <taxon>Pseudomonadati</taxon>
        <taxon>Planctomycetota</taxon>
        <taxon>Planctomycetia</taxon>
        <taxon>Planctomycetales</taxon>
        <taxon>Planctomycetaceae</taxon>
        <taxon>Symmachiella</taxon>
    </lineage>
</organism>
<evidence type="ECO:0000259" key="2">
    <source>
        <dbReference type="Pfam" id="PF25917"/>
    </source>
</evidence>
<reference evidence="4 5" key="1">
    <citation type="submission" date="2019-02" db="EMBL/GenBank/DDBJ databases">
        <title>Deep-cultivation of Planctomycetes and their phenomic and genomic characterization uncovers novel biology.</title>
        <authorList>
            <person name="Wiegand S."/>
            <person name="Jogler M."/>
            <person name="Boedeker C."/>
            <person name="Pinto D."/>
            <person name="Vollmers J."/>
            <person name="Rivas-Marin E."/>
            <person name="Kohn T."/>
            <person name="Peeters S.H."/>
            <person name="Heuer A."/>
            <person name="Rast P."/>
            <person name="Oberbeckmann S."/>
            <person name="Bunk B."/>
            <person name="Jeske O."/>
            <person name="Meyerdierks A."/>
            <person name="Storesund J.E."/>
            <person name="Kallscheuer N."/>
            <person name="Luecker S."/>
            <person name="Lage O.M."/>
            <person name="Pohl T."/>
            <person name="Merkel B.J."/>
            <person name="Hornburger P."/>
            <person name="Mueller R.-W."/>
            <person name="Bruemmer F."/>
            <person name="Labrenz M."/>
            <person name="Spormann A.M."/>
            <person name="Op Den Camp H."/>
            <person name="Overmann J."/>
            <person name="Amann R."/>
            <person name="Jetten M.S.M."/>
            <person name="Mascher T."/>
            <person name="Medema M.H."/>
            <person name="Devos D.P."/>
            <person name="Kaster A.-K."/>
            <person name="Ovreas L."/>
            <person name="Rohde M."/>
            <person name="Galperin M.Y."/>
            <person name="Jogler C."/>
        </authorList>
    </citation>
    <scope>NUCLEOTIDE SEQUENCE [LARGE SCALE GENOMIC DNA]</scope>
    <source>
        <strain evidence="4 5">CA54</strain>
    </source>
</reference>
<name>A0A5C6BRS3_9PLAN</name>
<dbReference type="Gene3D" id="2.40.30.170">
    <property type="match status" value="1"/>
</dbReference>
<dbReference type="InterPro" id="IPR058625">
    <property type="entry name" value="MdtA-like_BSH"/>
</dbReference>
<evidence type="ECO:0000313" key="5">
    <source>
        <dbReference type="Proteomes" id="UP000320735"/>
    </source>
</evidence>
<dbReference type="PANTHER" id="PTHR30367:SF1">
    <property type="entry name" value="MULTIDRUG RESISTANCE PROTEIN MDTN"/>
    <property type="match status" value="1"/>
</dbReference>
<dbReference type="EMBL" id="SJPP01000001">
    <property type="protein sequence ID" value="TWU13384.1"/>
    <property type="molecule type" value="Genomic_DNA"/>
</dbReference>
<dbReference type="PANTHER" id="PTHR30367">
    <property type="entry name" value="P-HYDROXYBENZOIC ACID EFFLUX PUMP SUBUNIT AAEA-RELATED"/>
    <property type="match status" value="1"/>
</dbReference>
<dbReference type="SUPFAM" id="SSF111369">
    <property type="entry name" value="HlyD-like secretion proteins"/>
    <property type="match status" value="2"/>
</dbReference>
<dbReference type="Pfam" id="PF25917">
    <property type="entry name" value="BSH_RND"/>
    <property type="match status" value="1"/>
</dbReference>
<gene>
    <name evidence="4" type="primary">mdtN</name>
    <name evidence="4" type="ORF">CA54_22190</name>
</gene>
<keyword evidence="5" id="KW-1185">Reference proteome</keyword>
<protein>
    <submittedName>
        <fullName evidence="4">Multidrug resistance protein MdtN</fullName>
    </submittedName>
</protein>